<feature type="compositionally biased region" description="Low complexity" evidence="1">
    <location>
        <begin position="157"/>
        <end position="174"/>
    </location>
</feature>
<accession>A0AAD7M8B5</accession>
<evidence type="ECO:0000313" key="2">
    <source>
        <dbReference type="EMBL" id="KAJ7705450.1"/>
    </source>
</evidence>
<reference evidence="2" key="1">
    <citation type="submission" date="2023-03" db="EMBL/GenBank/DDBJ databases">
        <title>Massive genome expansion in bonnet fungi (Mycena s.s.) driven by repeated elements and novel gene families across ecological guilds.</title>
        <authorList>
            <consortium name="Lawrence Berkeley National Laboratory"/>
            <person name="Harder C.B."/>
            <person name="Miyauchi S."/>
            <person name="Viragh M."/>
            <person name="Kuo A."/>
            <person name="Thoen E."/>
            <person name="Andreopoulos B."/>
            <person name="Lu D."/>
            <person name="Skrede I."/>
            <person name="Drula E."/>
            <person name="Henrissat B."/>
            <person name="Morin E."/>
            <person name="Kohler A."/>
            <person name="Barry K."/>
            <person name="LaButti K."/>
            <person name="Morin E."/>
            <person name="Salamov A."/>
            <person name="Lipzen A."/>
            <person name="Mereny Z."/>
            <person name="Hegedus B."/>
            <person name="Baldrian P."/>
            <person name="Stursova M."/>
            <person name="Weitz H."/>
            <person name="Taylor A."/>
            <person name="Grigoriev I.V."/>
            <person name="Nagy L.G."/>
            <person name="Martin F."/>
            <person name="Kauserud H."/>
        </authorList>
    </citation>
    <scope>NUCLEOTIDE SEQUENCE</scope>
    <source>
        <strain evidence="2">CBHHK067</strain>
    </source>
</reference>
<comment type="caution">
    <text evidence="2">The sequence shown here is derived from an EMBL/GenBank/DDBJ whole genome shotgun (WGS) entry which is preliminary data.</text>
</comment>
<proteinExistence type="predicted"/>
<evidence type="ECO:0000256" key="1">
    <source>
        <dbReference type="SAM" id="MobiDB-lite"/>
    </source>
</evidence>
<feature type="compositionally biased region" description="Polar residues" evidence="1">
    <location>
        <begin position="36"/>
        <end position="54"/>
    </location>
</feature>
<organism evidence="2 3">
    <name type="scientific">Mycena rosella</name>
    <name type="common">Pink bonnet</name>
    <name type="synonym">Agaricus rosellus</name>
    <dbReference type="NCBI Taxonomy" id="1033263"/>
    <lineage>
        <taxon>Eukaryota</taxon>
        <taxon>Fungi</taxon>
        <taxon>Dikarya</taxon>
        <taxon>Basidiomycota</taxon>
        <taxon>Agaricomycotina</taxon>
        <taxon>Agaricomycetes</taxon>
        <taxon>Agaricomycetidae</taxon>
        <taxon>Agaricales</taxon>
        <taxon>Marasmiineae</taxon>
        <taxon>Mycenaceae</taxon>
        <taxon>Mycena</taxon>
    </lineage>
</organism>
<evidence type="ECO:0000313" key="3">
    <source>
        <dbReference type="Proteomes" id="UP001221757"/>
    </source>
</evidence>
<feature type="compositionally biased region" description="Low complexity" evidence="1">
    <location>
        <begin position="1"/>
        <end position="15"/>
    </location>
</feature>
<dbReference type="EMBL" id="JARKIE010000008">
    <property type="protein sequence ID" value="KAJ7705450.1"/>
    <property type="molecule type" value="Genomic_DNA"/>
</dbReference>
<keyword evidence="3" id="KW-1185">Reference proteome</keyword>
<feature type="region of interest" description="Disordered" evidence="1">
    <location>
        <begin position="1"/>
        <end position="191"/>
    </location>
</feature>
<sequence>MSASTQTQSSSNMSTPAQTQPSSNVKDINGVHPSAVGSNTMPDATKTQPPNNESTNKEAVEEDHIDSTYPEQKHAGKVGLGPNYNQGAGFLDKVTGLKEELKGKVTKNPDLVSKGHDRMTGELKHKELEEDAAKDPFSNPEEKKAETETGTDPNSDPATTTATRQPTQGAGTATHQLSQGSADKITPVPRPLHRLENNCNRCIIPLYLIIMSEPNVHGSIRSSGCISWRAGWQDFSLCLTSTSGDGSALSGGSG</sequence>
<name>A0AAD7M8B5_MYCRO</name>
<dbReference type="AlphaFoldDB" id="A0AAD7M8B5"/>
<protein>
    <submittedName>
        <fullName evidence="2">Uncharacterized protein</fullName>
    </submittedName>
</protein>
<gene>
    <name evidence="2" type="ORF">B0H17DRAFT_974010</name>
</gene>
<feature type="compositionally biased region" description="Polar residues" evidence="1">
    <location>
        <begin position="16"/>
        <end position="26"/>
    </location>
</feature>
<dbReference type="Proteomes" id="UP001221757">
    <property type="component" value="Unassembled WGS sequence"/>
</dbReference>
<feature type="compositionally biased region" description="Basic and acidic residues" evidence="1">
    <location>
        <begin position="113"/>
        <end position="147"/>
    </location>
</feature>